<feature type="domain" description="Apple" evidence="2">
    <location>
        <begin position="78"/>
        <end position="152"/>
    </location>
</feature>
<dbReference type="GO" id="GO:0009653">
    <property type="term" value="P:anatomical structure morphogenesis"/>
    <property type="evidence" value="ECO:0007669"/>
    <property type="project" value="TreeGrafter"/>
</dbReference>
<evidence type="ECO:0000259" key="2">
    <source>
        <dbReference type="PROSITE" id="PS50948"/>
    </source>
</evidence>
<feature type="region of interest" description="Disordered" evidence="1">
    <location>
        <begin position="160"/>
        <end position="179"/>
    </location>
</feature>
<organism evidence="3">
    <name type="scientific">Timema californicum</name>
    <name type="common">California timema</name>
    <name type="synonym">Walking stick</name>
    <dbReference type="NCBI Taxonomy" id="61474"/>
    <lineage>
        <taxon>Eukaryota</taxon>
        <taxon>Metazoa</taxon>
        <taxon>Ecdysozoa</taxon>
        <taxon>Arthropoda</taxon>
        <taxon>Hexapoda</taxon>
        <taxon>Insecta</taxon>
        <taxon>Pterygota</taxon>
        <taxon>Neoptera</taxon>
        <taxon>Polyneoptera</taxon>
        <taxon>Phasmatodea</taxon>
        <taxon>Timematodea</taxon>
        <taxon>Timematoidea</taxon>
        <taxon>Timematidae</taxon>
        <taxon>Timema</taxon>
    </lineage>
</organism>
<dbReference type="EMBL" id="OE180035">
    <property type="protein sequence ID" value="CAD7570391.1"/>
    <property type="molecule type" value="Genomic_DNA"/>
</dbReference>
<protein>
    <submittedName>
        <fullName evidence="3">(California timema) hypothetical protein</fullName>
    </submittedName>
</protein>
<evidence type="ECO:0000313" key="3">
    <source>
        <dbReference type="EMBL" id="CAD7570391.1"/>
    </source>
</evidence>
<accession>A0A7R9J0Y4</accession>
<name>A0A7R9J0Y4_TIMCA</name>
<dbReference type="PANTHER" id="PTHR47327:SF2">
    <property type="entry name" value="FI18240P1-RELATED"/>
    <property type="match status" value="1"/>
</dbReference>
<sequence>MLVSLQLMTVTADIAGGSITQHETSELANYATEAGDGEEIGVLSPATKEVNDSLKMSLFLIGLLLSVLSLKRAEPDHCYSEDITFELVTGFAYSDSEHILETKQGIVVLEDCIRRCRNHHSCYAVNYETGLCVLFDTKPNVDTGIGKVELEEVNPHLRGGRVENHLGKTTPSSPDRDSNLDLPVLSSRVVQHDSRCAMSDKDRFTVNDADFLVEEENTYYLESNCVSDPNTLCGFIKVNGNILKTVDSVHQDVSNFEACRQLCLNTKDFRCHTFDFDMAGDNVCRLSHHATASLHHIDEPYLDLEDVITYQLASCFNVTIECRATDILARIKTNKVFNGKVYSKTRPNSCVTDVVNSLEFDLRLGYNDLNCDVKQNPLAIPELMDSSSPTEGNHLNLEAVGLVYILSVA</sequence>
<dbReference type="InterPro" id="IPR003609">
    <property type="entry name" value="Pan_app"/>
</dbReference>
<dbReference type="PANTHER" id="PTHR47327">
    <property type="entry name" value="FI18240P1-RELATED"/>
    <property type="match status" value="1"/>
</dbReference>
<dbReference type="Gene3D" id="3.50.4.10">
    <property type="entry name" value="Hepatocyte Growth Factor"/>
    <property type="match status" value="1"/>
</dbReference>
<feature type="domain" description="Apple" evidence="2">
    <location>
        <begin position="225"/>
        <end position="315"/>
    </location>
</feature>
<dbReference type="Pfam" id="PF00024">
    <property type="entry name" value="PAN_1"/>
    <property type="match status" value="2"/>
</dbReference>
<dbReference type="SMART" id="SM00473">
    <property type="entry name" value="PAN_AP"/>
    <property type="match status" value="2"/>
</dbReference>
<evidence type="ECO:0000256" key="1">
    <source>
        <dbReference type="SAM" id="MobiDB-lite"/>
    </source>
</evidence>
<dbReference type="PROSITE" id="PS50948">
    <property type="entry name" value="PAN"/>
    <property type="match status" value="2"/>
</dbReference>
<gene>
    <name evidence="3" type="ORF">TCMB3V08_LOCUS3096</name>
</gene>
<dbReference type="InterPro" id="IPR052774">
    <property type="entry name" value="Celegans_DevNeuronal_Protein"/>
</dbReference>
<dbReference type="SUPFAM" id="SSF57414">
    <property type="entry name" value="Hairpin loop containing domain-like"/>
    <property type="match status" value="1"/>
</dbReference>
<dbReference type="AlphaFoldDB" id="A0A7R9J0Y4"/>
<proteinExistence type="predicted"/>
<reference evidence="3" key="1">
    <citation type="submission" date="2020-11" db="EMBL/GenBank/DDBJ databases">
        <authorList>
            <person name="Tran Van P."/>
        </authorList>
    </citation>
    <scope>NUCLEOTIDE SEQUENCE</scope>
</reference>